<evidence type="ECO:0000313" key="9">
    <source>
        <dbReference type="Proteomes" id="UP000053593"/>
    </source>
</evidence>
<dbReference type="GO" id="GO:0042795">
    <property type="term" value="P:snRNA transcription by RNA polymerase II"/>
    <property type="evidence" value="ECO:0007669"/>
    <property type="project" value="TreeGrafter"/>
</dbReference>
<evidence type="ECO:0000256" key="2">
    <source>
        <dbReference type="ARBA" id="ARBA00023125"/>
    </source>
</evidence>
<dbReference type="PANTHER" id="PTHR46621">
    <property type="entry name" value="SNRNA-ACTIVATING PROTEIN COMPLEX SUBUNIT 4"/>
    <property type="match status" value="1"/>
</dbReference>
<organism evidence="8 9">
    <name type="scientific">Collybiopsis luxurians FD-317 M1</name>
    <dbReference type="NCBI Taxonomy" id="944289"/>
    <lineage>
        <taxon>Eukaryota</taxon>
        <taxon>Fungi</taxon>
        <taxon>Dikarya</taxon>
        <taxon>Basidiomycota</taxon>
        <taxon>Agaricomycotina</taxon>
        <taxon>Agaricomycetes</taxon>
        <taxon>Agaricomycetidae</taxon>
        <taxon>Agaricales</taxon>
        <taxon>Marasmiineae</taxon>
        <taxon>Omphalotaceae</taxon>
        <taxon>Collybiopsis</taxon>
        <taxon>Collybiopsis luxurians</taxon>
    </lineage>
</organism>
<gene>
    <name evidence="8" type="ORF">GYMLUDRAFT_73637</name>
</gene>
<dbReference type="CDD" id="cd00167">
    <property type="entry name" value="SANT"/>
    <property type="match status" value="3"/>
</dbReference>
<keyword evidence="4" id="KW-0539">Nucleus</keyword>
<feature type="domain" description="HTH myb-type" evidence="7">
    <location>
        <begin position="1"/>
        <end position="49"/>
    </location>
</feature>
<evidence type="ECO:0000313" key="8">
    <source>
        <dbReference type="EMBL" id="KIK60787.1"/>
    </source>
</evidence>
<feature type="region of interest" description="Disordered" evidence="5">
    <location>
        <begin position="426"/>
        <end position="450"/>
    </location>
</feature>
<feature type="compositionally biased region" description="Low complexity" evidence="5">
    <location>
        <begin position="254"/>
        <end position="263"/>
    </location>
</feature>
<proteinExistence type="predicted"/>
<feature type="domain" description="Myb-like" evidence="6">
    <location>
        <begin position="54"/>
        <end position="105"/>
    </location>
</feature>
<reference evidence="8 9" key="1">
    <citation type="submission" date="2014-04" db="EMBL/GenBank/DDBJ databases">
        <title>Evolutionary Origins and Diversification of the Mycorrhizal Mutualists.</title>
        <authorList>
            <consortium name="DOE Joint Genome Institute"/>
            <consortium name="Mycorrhizal Genomics Consortium"/>
            <person name="Kohler A."/>
            <person name="Kuo A."/>
            <person name="Nagy L.G."/>
            <person name="Floudas D."/>
            <person name="Copeland A."/>
            <person name="Barry K.W."/>
            <person name="Cichocki N."/>
            <person name="Veneault-Fourrey C."/>
            <person name="LaButti K."/>
            <person name="Lindquist E.A."/>
            <person name="Lipzen A."/>
            <person name="Lundell T."/>
            <person name="Morin E."/>
            <person name="Murat C."/>
            <person name="Riley R."/>
            <person name="Ohm R."/>
            <person name="Sun H."/>
            <person name="Tunlid A."/>
            <person name="Henrissat B."/>
            <person name="Grigoriev I.V."/>
            <person name="Hibbett D.S."/>
            <person name="Martin F."/>
        </authorList>
    </citation>
    <scope>NUCLEOTIDE SEQUENCE [LARGE SCALE GENOMIC DNA]</scope>
    <source>
        <strain evidence="8 9">FD-317 M1</strain>
    </source>
</reference>
<dbReference type="InterPro" id="IPR001005">
    <property type="entry name" value="SANT/Myb"/>
</dbReference>
<feature type="region of interest" description="Disordered" evidence="5">
    <location>
        <begin position="317"/>
        <end position="339"/>
    </location>
</feature>
<dbReference type="Pfam" id="PF00249">
    <property type="entry name" value="Myb_DNA-binding"/>
    <property type="match status" value="1"/>
</dbReference>
<dbReference type="OrthoDB" id="2143914at2759"/>
<dbReference type="GO" id="GO:0001006">
    <property type="term" value="F:RNA polymerase III type 3 promoter sequence-specific DNA binding"/>
    <property type="evidence" value="ECO:0007669"/>
    <property type="project" value="TreeGrafter"/>
</dbReference>
<feature type="region of interest" description="Disordered" evidence="5">
    <location>
        <begin position="237"/>
        <end position="263"/>
    </location>
</feature>
<dbReference type="GO" id="GO:0019185">
    <property type="term" value="C:snRNA-activating protein complex"/>
    <property type="evidence" value="ECO:0007669"/>
    <property type="project" value="TreeGrafter"/>
</dbReference>
<feature type="domain" description="Myb-like" evidence="6">
    <location>
        <begin position="106"/>
        <end position="156"/>
    </location>
</feature>
<dbReference type="InterPro" id="IPR009057">
    <property type="entry name" value="Homeodomain-like_sf"/>
</dbReference>
<keyword evidence="1" id="KW-0805">Transcription regulation</keyword>
<evidence type="ECO:0000259" key="7">
    <source>
        <dbReference type="PROSITE" id="PS51294"/>
    </source>
</evidence>
<dbReference type="PROSITE" id="PS51294">
    <property type="entry name" value="HTH_MYB"/>
    <property type="match status" value="3"/>
</dbReference>
<keyword evidence="3" id="KW-0804">Transcription</keyword>
<feature type="domain" description="HTH myb-type" evidence="7">
    <location>
        <begin position="110"/>
        <end position="160"/>
    </location>
</feature>
<evidence type="ECO:0000259" key="6">
    <source>
        <dbReference type="PROSITE" id="PS50090"/>
    </source>
</evidence>
<dbReference type="InterPro" id="IPR017930">
    <property type="entry name" value="Myb_dom"/>
</dbReference>
<dbReference type="Pfam" id="PF13921">
    <property type="entry name" value="Myb_DNA-bind_6"/>
    <property type="match status" value="1"/>
</dbReference>
<dbReference type="GO" id="GO:0000978">
    <property type="term" value="F:RNA polymerase II cis-regulatory region sequence-specific DNA binding"/>
    <property type="evidence" value="ECO:0007669"/>
    <property type="project" value="TreeGrafter"/>
</dbReference>
<dbReference type="HOGENOM" id="CLU_608397_0_0_1"/>
<name>A0A0D0CPJ1_9AGAR</name>
<dbReference type="AlphaFoldDB" id="A0A0D0CPJ1"/>
<evidence type="ECO:0000256" key="3">
    <source>
        <dbReference type="ARBA" id="ARBA00023163"/>
    </source>
</evidence>
<dbReference type="SMART" id="SM00717">
    <property type="entry name" value="SANT"/>
    <property type="match status" value="3"/>
</dbReference>
<dbReference type="InterPro" id="IPR051575">
    <property type="entry name" value="Myb-like_DNA-bd"/>
</dbReference>
<feature type="compositionally biased region" description="Polar residues" evidence="5">
    <location>
        <begin position="321"/>
        <end position="339"/>
    </location>
</feature>
<protein>
    <submittedName>
        <fullName evidence="8">Uncharacterized protein</fullName>
    </submittedName>
</protein>
<dbReference type="SUPFAM" id="SSF46689">
    <property type="entry name" value="Homeodomain-like"/>
    <property type="match status" value="2"/>
</dbReference>
<keyword evidence="2" id="KW-0238">DNA-binding</keyword>
<feature type="compositionally biased region" description="Polar residues" evidence="5">
    <location>
        <begin position="436"/>
        <end position="450"/>
    </location>
</feature>
<feature type="domain" description="Myb-like" evidence="6">
    <location>
        <begin position="1"/>
        <end position="53"/>
    </location>
</feature>
<sequence>MSQRPRRPWTETEDSILRRFVESNPEYPRWCDISKSLPGRTPKDCRKRWVSSLDAVLTKGPWTSGEDSLLRKAVELHGTDWAAVSRAFAGRRSGDQCSKRWRQVVNPTINRDPWSENEDRLLLQLYGRHNNSWQLISTYFSNRTDLQCRNRCCHLLGTRSQSKTEKRRLMTLKTKEVVEEAVINSYERRNSEPSFFHASGGLDVTFHDPTLGVGQSSGDRIEDAEMPLHSGTHTYAIPSSKCYDPNSPGSSAESPGVSVDSSGGPADAIADFYRCMGMGLVESPPFNSPNTHFDAYNNYPYTTTAAAAPSHTTIPRRMDQTHTSSRPNPTYFPTSSPSALSGNVHAIPPHPHNPNFNLNLNFRADISVMTVPTVQNLPLPLPVSSMSSLSSYDGNGSGIVPGTISMMDLSFGSSSDELNRFQSMADPCPGRGGNFLSHSSRRPSTFRVTR</sequence>
<evidence type="ECO:0000256" key="5">
    <source>
        <dbReference type="SAM" id="MobiDB-lite"/>
    </source>
</evidence>
<dbReference type="PROSITE" id="PS50090">
    <property type="entry name" value="MYB_LIKE"/>
    <property type="match status" value="3"/>
</dbReference>
<keyword evidence="9" id="KW-1185">Reference proteome</keyword>
<feature type="domain" description="HTH myb-type" evidence="7">
    <location>
        <begin position="54"/>
        <end position="109"/>
    </location>
</feature>
<dbReference type="Gene3D" id="1.10.10.60">
    <property type="entry name" value="Homeodomain-like"/>
    <property type="match status" value="3"/>
</dbReference>
<evidence type="ECO:0000256" key="4">
    <source>
        <dbReference type="ARBA" id="ARBA00023242"/>
    </source>
</evidence>
<dbReference type="Proteomes" id="UP000053593">
    <property type="component" value="Unassembled WGS sequence"/>
</dbReference>
<dbReference type="EMBL" id="KN834773">
    <property type="protein sequence ID" value="KIK60787.1"/>
    <property type="molecule type" value="Genomic_DNA"/>
</dbReference>
<evidence type="ECO:0000256" key="1">
    <source>
        <dbReference type="ARBA" id="ARBA00023015"/>
    </source>
</evidence>
<accession>A0A0D0CPJ1</accession>
<dbReference type="PANTHER" id="PTHR46621:SF1">
    <property type="entry name" value="SNRNA-ACTIVATING PROTEIN COMPLEX SUBUNIT 4"/>
    <property type="match status" value="1"/>
</dbReference>
<dbReference type="GO" id="GO:0042796">
    <property type="term" value="P:snRNA transcription by RNA polymerase III"/>
    <property type="evidence" value="ECO:0007669"/>
    <property type="project" value="TreeGrafter"/>
</dbReference>